<gene>
    <name evidence="1" type="ORF">OC25_13820</name>
</gene>
<protein>
    <recommendedName>
        <fullName evidence="3">DUF2931 domain-containing protein</fullName>
    </recommendedName>
</protein>
<dbReference type="EMBL" id="JSYN01000016">
    <property type="protein sequence ID" value="KIA93113.1"/>
    <property type="molecule type" value="Genomic_DNA"/>
</dbReference>
<proteinExistence type="predicted"/>
<dbReference type="AlphaFoldDB" id="A0A0C1FN32"/>
<dbReference type="OrthoDB" id="5702951at2"/>
<reference evidence="1 2" key="1">
    <citation type="submission" date="2014-10" db="EMBL/GenBank/DDBJ databases">
        <title>Pedobacter Kyungheensis.</title>
        <authorList>
            <person name="Anderson B.M."/>
            <person name="Newman J.D."/>
        </authorList>
    </citation>
    <scope>NUCLEOTIDE SEQUENCE [LARGE SCALE GENOMIC DNA]</scope>
    <source>
        <strain evidence="1 2">KACC 16221</strain>
    </source>
</reference>
<evidence type="ECO:0000313" key="1">
    <source>
        <dbReference type="EMBL" id="KIA93113.1"/>
    </source>
</evidence>
<evidence type="ECO:0008006" key="3">
    <source>
        <dbReference type="Google" id="ProtNLM"/>
    </source>
</evidence>
<evidence type="ECO:0000313" key="2">
    <source>
        <dbReference type="Proteomes" id="UP000031246"/>
    </source>
</evidence>
<dbReference type="PROSITE" id="PS51257">
    <property type="entry name" value="PROKAR_LIPOPROTEIN"/>
    <property type="match status" value="1"/>
</dbReference>
<accession>A0A0C1FN32</accession>
<name>A0A0C1FN32_9SPHI</name>
<dbReference type="InterPro" id="IPR021326">
    <property type="entry name" value="DUF2931"/>
</dbReference>
<keyword evidence="2" id="KW-1185">Reference proteome</keyword>
<dbReference type="Pfam" id="PF11153">
    <property type="entry name" value="DUF2931"/>
    <property type="match status" value="1"/>
</dbReference>
<comment type="caution">
    <text evidence="1">The sequence shown here is derived from an EMBL/GenBank/DDBJ whole genome shotgun (WGS) entry which is preliminary data.</text>
</comment>
<dbReference type="Proteomes" id="UP000031246">
    <property type="component" value="Unassembled WGS sequence"/>
</dbReference>
<sequence length="347" mass="39353">MSLKGNRYLFLSLILLAITSCKGQKMEEKFEWTGTVSAPEEYPMEVYRGAIIANDFTYSFDAIWGTQNTGWGNDGGIMSVSTKQMEAPDSLNFTWLSLTEKKFYTGKWKLDKNLISRLFQNGFINDLNQKKETYKLIKVGLAPKGRVMVWLSGAGFQTEVGAFQAHDTTITAEQAYDNAKYMFRPDFITKTLNNEMVIKPEIKDRITKSGMPDMDVYETYRKRYEWRPQVTVPEGGKVTLIYYNFLNGEEENRFGEELTTNQYGHRALPKYISILWKDKAGKKNGLEIRPFDEKETSGAFEKLAGNGPVDLIVDLSSDGSSAKLALKNKTEEIKLVGSKISSSKNLD</sequence>
<organism evidence="1 2">
    <name type="scientific">Pedobacter kyungheensis</name>
    <dbReference type="NCBI Taxonomy" id="1069985"/>
    <lineage>
        <taxon>Bacteria</taxon>
        <taxon>Pseudomonadati</taxon>
        <taxon>Bacteroidota</taxon>
        <taxon>Sphingobacteriia</taxon>
        <taxon>Sphingobacteriales</taxon>
        <taxon>Sphingobacteriaceae</taxon>
        <taxon>Pedobacter</taxon>
    </lineage>
</organism>